<gene>
    <name evidence="5" type="ORF">NK125_00800</name>
</gene>
<dbReference type="Gene3D" id="1.10.10.10">
    <property type="entry name" value="Winged helix-like DNA-binding domain superfamily/Winged helix DNA-binding domain"/>
    <property type="match status" value="1"/>
</dbReference>
<dbReference type="PROSITE" id="PS50949">
    <property type="entry name" value="HTH_GNTR"/>
    <property type="match status" value="1"/>
</dbReference>
<reference evidence="5 6" key="1">
    <citation type="journal article" date="2022" name="Genome Biol. Evol.">
        <title>Host diet, physiology and behaviors set the stage for Lachnospiraceae cladogenesis.</title>
        <authorList>
            <person name="Vera-Ponce De Leon A."/>
            <person name="Schneider M."/>
            <person name="Jahnes B.C."/>
            <person name="Sadowski V."/>
            <person name="Camuy-Velez L.A."/>
            <person name="Duan J."/>
            <person name="Sabree Z.L."/>
        </authorList>
    </citation>
    <scope>NUCLEOTIDE SEQUENCE [LARGE SCALE GENOMIC DNA]</scope>
    <source>
        <strain evidence="5 6">PAL113</strain>
    </source>
</reference>
<keyword evidence="2" id="KW-0238">DNA-binding</keyword>
<organism evidence="5 6">
    <name type="scientific">Aequitasia blattaphilus</name>
    <dbReference type="NCBI Taxonomy" id="2949332"/>
    <lineage>
        <taxon>Bacteria</taxon>
        <taxon>Bacillati</taxon>
        <taxon>Bacillota</taxon>
        <taxon>Clostridia</taxon>
        <taxon>Lachnospirales</taxon>
        <taxon>Lachnospiraceae</taxon>
        <taxon>Aequitasia</taxon>
    </lineage>
</organism>
<keyword evidence="1" id="KW-0805">Transcription regulation</keyword>
<dbReference type="SMART" id="SM00345">
    <property type="entry name" value="HTH_GNTR"/>
    <property type="match status" value="1"/>
</dbReference>
<evidence type="ECO:0000313" key="5">
    <source>
        <dbReference type="EMBL" id="MCP1100948.1"/>
    </source>
</evidence>
<evidence type="ECO:0000256" key="1">
    <source>
        <dbReference type="ARBA" id="ARBA00023015"/>
    </source>
</evidence>
<dbReference type="InterPro" id="IPR000524">
    <property type="entry name" value="Tscrpt_reg_HTH_GntR"/>
</dbReference>
<dbReference type="InterPro" id="IPR011711">
    <property type="entry name" value="GntR_C"/>
</dbReference>
<dbReference type="Gene3D" id="1.20.120.530">
    <property type="entry name" value="GntR ligand-binding domain-like"/>
    <property type="match status" value="1"/>
</dbReference>
<keyword evidence="6" id="KW-1185">Reference proteome</keyword>
<dbReference type="SUPFAM" id="SSF46785">
    <property type="entry name" value="Winged helix' DNA-binding domain"/>
    <property type="match status" value="1"/>
</dbReference>
<evidence type="ECO:0000256" key="3">
    <source>
        <dbReference type="ARBA" id="ARBA00023163"/>
    </source>
</evidence>
<dbReference type="InterPro" id="IPR036390">
    <property type="entry name" value="WH_DNA-bd_sf"/>
</dbReference>
<comment type="caution">
    <text evidence="5">The sequence shown here is derived from an EMBL/GenBank/DDBJ whole genome shotgun (WGS) entry which is preliminary data.</text>
</comment>
<dbReference type="PANTHER" id="PTHR43537">
    <property type="entry name" value="TRANSCRIPTIONAL REGULATOR, GNTR FAMILY"/>
    <property type="match status" value="1"/>
</dbReference>
<dbReference type="PRINTS" id="PR00035">
    <property type="entry name" value="HTHGNTR"/>
</dbReference>
<dbReference type="InterPro" id="IPR008920">
    <property type="entry name" value="TF_FadR/GntR_C"/>
</dbReference>
<dbReference type="Pfam" id="PF00392">
    <property type="entry name" value="GntR"/>
    <property type="match status" value="1"/>
</dbReference>
<evidence type="ECO:0000259" key="4">
    <source>
        <dbReference type="PROSITE" id="PS50949"/>
    </source>
</evidence>
<dbReference type="PANTHER" id="PTHR43537:SF24">
    <property type="entry name" value="GLUCONATE OPERON TRANSCRIPTIONAL REPRESSOR"/>
    <property type="match status" value="1"/>
</dbReference>
<accession>A0ABT1E528</accession>
<dbReference type="Proteomes" id="UP001523566">
    <property type="component" value="Unassembled WGS sequence"/>
</dbReference>
<dbReference type="Pfam" id="PF07729">
    <property type="entry name" value="FCD"/>
    <property type="match status" value="1"/>
</dbReference>
<protein>
    <submittedName>
        <fullName evidence="5">GntR family transcriptional regulator</fullName>
    </submittedName>
</protein>
<name>A0ABT1E528_9FIRM</name>
<dbReference type="InterPro" id="IPR036388">
    <property type="entry name" value="WH-like_DNA-bd_sf"/>
</dbReference>
<sequence>MKKASLSDLAYESIKDNILKLVYPPGSALTETGLANELGMSRNPIRTAVKQLEIEGLLLTDYHKSIIVKPITQKDIDEIYQLREILESKAFRMIFDENRMTEFSYRIEEKVVRMFANAEDIYDWEIADIEMHMEIISVFENSRINRIYENNLYELVRMGQYSVKHGMAIHQTNENLRRMVELMRSNDFEGAYSILEKDHFVTGKETATL</sequence>
<feature type="domain" description="HTH gntR-type" evidence="4">
    <location>
        <begin position="4"/>
        <end position="71"/>
    </location>
</feature>
<evidence type="ECO:0000256" key="2">
    <source>
        <dbReference type="ARBA" id="ARBA00023125"/>
    </source>
</evidence>
<keyword evidence="3" id="KW-0804">Transcription</keyword>
<dbReference type="RefSeq" id="WP_262064733.1">
    <property type="nucleotide sequence ID" value="NZ_JAMXOD010000001.1"/>
</dbReference>
<dbReference type="EMBL" id="JAMZFW010000001">
    <property type="protein sequence ID" value="MCP1100948.1"/>
    <property type="molecule type" value="Genomic_DNA"/>
</dbReference>
<dbReference type="SUPFAM" id="SSF48008">
    <property type="entry name" value="GntR ligand-binding domain-like"/>
    <property type="match status" value="1"/>
</dbReference>
<proteinExistence type="predicted"/>
<evidence type="ECO:0000313" key="6">
    <source>
        <dbReference type="Proteomes" id="UP001523566"/>
    </source>
</evidence>